<dbReference type="InterPro" id="IPR024523">
    <property type="entry name" value="DUF3793"/>
</dbReference>
<organism evidence="1 2">
    <name type="scientific">Butyricicoccus faecihominis</name>
    <dbReference type="NCBI Taxonomy" id="1712515"/>
    <lineage>
        <taxon>Bacteria</taxon>
        <taxon>Bacillati</taxon>
        <taxon>Bacillota</taxon>
        <taxon>Clostridia</taxon>
        <taxon>Eubacteriales</taxon>
        <taxon>Butyricicoccaceae</taxon>
        <taxon>Butyricicoccus</taxon>
    </lineage>
</organism>
<dbReference type="Pfam" id="PF12672">
    <property type="entry name" value="DUF3793"/>
    <property type="match status" value="1"/>
</dbReference>
<comment type="caution">
    <text evidence="1">The sequence shown here is derived from an EMBL/GenBank/DDBJ whole genome shotgun (WGS) entry which is preliminary data.</text>
</comment>
<protein>
    <recommendedName>
        <fullName evidence="3">DUF3793 domain-containing protein</fullName>
    </recommendedName>
</protein>
<gene>
    <name evidence="1" type="ORF">BUFA31_08560</name>
</gene>
<evidence type="ECO:0008006" key="3">
    <source>
        <dbReference type="Google" id="ProtNLM"/>
    </source>
</evidence>
<keyword evidence="2" id="KW-1185">Reference proteome</keyword>
<dbReference type="Proteomes" id="UP000620147">
    <property type="component" value="Unassembled WGS sequence"/>
</dbReference>
<accession>A0ABQ1DY90</accession>
<evidence type="ECO:0000313" key="1">
    <source>
        <dbReference type="EMBL" id="GFO87692.1"/>
    </source>
</evidence>
<evidence type="ECO:0000313" key="2">
    <source>
        <dbReference type="Proteomes" id="UP000620147"/>
    </source>
</evidence>
<name>A0ABQ1DY90_9FIRM</name>
<reference evidence="1 2" key="1">
    <citation type="submission" date="2020-06" db="EMBL/GenBank/DDBJ databases">
        <title>Characterization of fructooligosaccharide metabolism and fructooligosaccharide-degrading enzymes in human commensal butyrate producers.</title>
        <authorList>
            <person name="Tanno H."/>
            <person name="Fujii T."/>
            <person name="Hirano K."/>
            <person name="Maeno S."/>
            <person name="Tonozuka T."/>
            <person name="Sakamoto M."/>
            <person name="Ohkuma M."/>
            <person name="Tochio T."/>
            <person name="Endo A."/>
        </authorList>
    </citation>
    <scope>NUCLEOTIDE SEQUENCE [LARGE SCALE GENOMIC DNA]</scope>
    <source>
        <strain evidence="1 2">JCM 31056</strain>
    </source>
</reference>
<dbReference type="RefSeq" id="WP_188885630.1">
    <property type="nucleotide sequence ID" value="NZ_BMQH01000002.1"/>
</dbReference>
<proteinExistence type="predicted"/>
<dbReference type="EMBL" id="BLYJ01000007">
    <property type="protein sequence ID" value="GFO87692.1"/>
    <property type="molecule type" value="Genomic_DNA"/>
</dbReference>
<sequence length="186" mass="21155">MQNGLDRLLATYCSPTLAGIKPASLVSCDRNLYPDLPQRLKEYRDAFSAREIHFEIVCACSARFLLLVYNKPQLERRMADPQVQHVLRHFAYPVGQPLDVLLRNLKRRIAMSKDFPHEIGLFLGYPIEDVVGFIRYAGKGCKLSGLWKVYGDAEAASRLFDRLSRVCHAVTRRVDKGETLLEVFAA</sequence>